<keyword evidence="9" id="KW-1185">Reference proteome</keyword>
<evidence type="ECO:0000256" key="5">
    <source>
        <dbReference type="ARBA" id="ARBA00023180"/>
    </source>
</evidence>
<keyword evidence="4" id="KW-0378">Hydrolase</keyword>
<dbReference type="SUPFAM" id="SSF53474">
    <property type="entry name" value="alpha/beta-Hydrolases"/>
    <property type="match status" value="1"/>
</dbReference>
<feature type="signal peptide" evidence="7">
    <location>
        <begin position="1"/>
        <end position="19"/>
    </location>
</feature>
<comment type="similarity">
    <text evidence="1">Belongs to the peptidase S28 family.</text>
</comment>
<keyword evidence="5" id="KW-0325">Glycoprotein</keyword>
<feature type="chain" id="PRO_5012746350" evidence="7">
    <location>
        <begin position="20"/>
        <end position="488"/>
    </location>
</feature>
<evidence type="ECO:0000313" key="9">
    <source>
        <dbReference type="Proteomes" id="UP000183832"/>
    </source>
</evidence>
<dbReference type="AlphaFoldDB" id="A0A1J1HQ17"/>
<dbReference type="PANTHER" id="PTHR11010:SF5">
    <property type="entry name" value="RE36938P-RELATED"/>
    <property type="match status" value="1"/>
</dbReference>
<evidence type="ECO:0000313" key="8">
    <source>
        <dbReference type="EMBL" id="CRK88566.1"/>
    </source>
</evidence>
<proteinExistence type="inferred from homology"/>
<evidence type="ECO:0000256" key="4">
    <source>
        <dbReference type="ARBA" id="ARBA00022801"/>
    </source>
</evidence>
<feature type="region of interest" description="Disordered" evidence="6">
    <location>
        <begin position="468"/>
        <end position="488"/>
    </location>
</feature>
<dbReference type="OrthoDB" id="1735038at2759"/>
<reference evidence="8 9" key="1">
    <citation type="submission" date="2015-04" db="EMBL/GenBank/DDBJ databases">
        <authorList>
            <person name="Syromyatnikov M.Y."/>
            <person name="Popov V.N."/>
        </authorList>
    </citation>
    <scope>NUCLEOTIDE SEQUENCE [LARGE SCALE GENOMIC DNA]</scope>
</reference>
<feature type="compositionally biased region" description="Low complexity" evidence="6">
    <location>
        <begin position="475"/>
        <end position="488"/>
    </location>
</feature>
<keyword evidence="2" id="KW-0645">Protease</keyword>
<dbReference type="Gene3D" id="3.40.50.1820">
    <property type="entry name" value="alpha/beta hydrolase"/>
    <property type="match status" value="1"/>
</dbReference>
<dbReference type="GO" id="GO:0006508">
    <property type="term" value="P:proteolysis"/>
    <property type="evidence" value="ECO:0007669"/>
    <property type="project" value="UniProtKB-KW"/>
</dbReference>
<dbReference type="EMBL" id="CVRI01000008">
    <property type="protein sequence ID" value="CRK88566.1"/>
    <property type="molecule type" value="Genomic_DNA"/>
</dbReference>
<sequence>MLIKYLGALLVLLCASVDSQLQSRVIELRTDHFNPLSTSRFDARYLENSEHYQSGGPIFIYISDSEEVDSQFILSGAMWEIARDVGGHLFALEHRYYGESLPTEDTSVDNLRWLTIHQSLADIAQFVAFVRANYEGAINSRVILWGRGYGGALATWARQKYPNAVDGVWASSARINAITEFPEFMSNTFHTINSIGGPECGDVLHEAFRFIENAVRLRDTEFIEQRLNLCSPINVDLEEDVASLMYKIAEDIGYVFVTNARYPEIDEKCFIIRGVDAPENPAENAFEAFARWYVDDFRNSLGDECLDREESFLENIEWNTNATRTGRRQSLWMLCTQLGGFAVANEGENHPFGWRFDINFFRQRCGQIFNQELFTQSFMEQSIADTNTLYGGLRPAVYRVFFTHGEMDPQRNLGPNEDLNANSPAVVMSLQSFGRDFGSPDETDYVVLQQTKARARELIMQWLVDAAEEIPTEPPSETTTVGGPEPAE</sequence>
<dbReference type="Gene3D" id="1.20.120.980">
    <property type="entry name" value="Serine carboxypeptidase S28, SKS domain"/>
    <property type="match status" value="1"/>
</dbReference>
<keyword evidence="3 7" id="KW-0732">Signal</keyword>
<evidence type="ECO:0000256" key="2">
    <source>
        <dbReference type="ARBA" id="ARBA00022670"/>
    </source>
</evidence>
<evidence type="ECO:0000256" key="3">
    <source>
        <dbReference type="ARBA" id="ARBA00022729"/>
    </source>
</evidence>
<evidence type="ECO:0000256" key="1">
    <source>
        <dbReference type="ARBA" id="ARBA00011079"/>
    </source>
</evidence>
<protein>
    <submittedName>
        <fullName evidence="8">CLUMA_CG002205, isoform A</fullName>
    </submittedName>
</protein>
<dbReference type="Proteomes" id="UP000183832">
    <property type="component" value="Unassembled WGS sequence"/>
</dbReference>
<dbReference type="InterPro" id="IPR008758">
    <property type="entry name" value="Peptidase_S28"/>
</dbReference>
<name>A0A1J1HQ17_9DIPT</name>
<organism evidence="8 9">
    <name type="scientific">Clunio marinus</name>
    <dbReference type="NCBI Taxonomy" id="568069"/>
    <lineage>
        <taxon>Eukaryota</taxon>
        <taxon>Metazoa</taxon>
        <taxon>Ecdysozoa</taxon>
        <taxon>Arthropoda</taxon>
        <taxon>Hexapoda</taxon>
        <taxon>Insecta</taxon>
        <taxon>Pterygota</taxon>
        <taxon>Neoptera</taxon>
        <taxon>Endopterygota</taxon>
        <taxon>Diptera</taxon>
        <taxon>Nematocera</taxon>
        <taxon>Chironomoidea</taxon>
        <taxon>Chironomidae</taxon>
        <taxon>Clunio</taxon>
    </lineage>
</organism>
<dbReference type="GO" id="GO:0008239">
    <property type="term" value="F:dipeptidyl-peptidase activity"/>
    <property type="evidence" value="ECO:0007669"/>
    <property type="project" value="TreeGrafter"/>
</dbReference>
<evidence type="ECO:0000256" key="6">
    <source>
        <dbReference type="SAM" id="MobiDB-lite"/>
    </source>
</evidence>
<dbReference type="InterPro" id="IPR029058">
    <property type="entry name" value="AB_hydrolase_fold"/>
</dbReference>
<accession>A0A1J1HQ17</accession>
<evidence type="ECO:0000256" key="7">
    <source>
        <dbReference type="SAM" id="SignalP"/>
    </source>
</evidence>
<gene>
    <name evidence="8" type="ORF">CLUMA_CG002205</name>
</gene>
<dbReference type="Pfam" id="PF05577">
    <property type="entry name" value="Peptidase_S28"/>
    <property type="match status" value="1"/>
</dbReference>
<dbReference type="GO" id="GO:0070008">
    <property type="term" value="F:serine-type exopeptidase activity"/>
    <property type="evidence" value="ECO:0007669"/>
    <property type="project" value="InterPro"/>
</dbReference>
<dbReference type="PANTHER" id="PTHR11010">
    <property type="entry name" value="PROTEASE S28 PRO-X CARBOXYPEPTIDASE-RELATED"/>
    <property type="match status" value="1"/>
</dbReference>
<dbReference type="InterPro" id="IPR042269">
    <property type="entry name" value="Ser_carbopepase_S28_SKS"/>
</dbReference>